<dbReference type="PRINTS" id="PR00032">
    <property type="entry name" value="HTHARAC"/>
</dbReference>
<accession>A0A1K1MDW5</accession>
<dbReference type="InterPro" id="IPR018060">
    <property type="entry name" value="HTH_AraC"/>
</dbReference>
<keyword evidence="1" id="KW-0805">Transcription regulation</keyword>
<dbReference type="SUPFAM" id="SSF46689">
    <property type="entry name" value="Homeodomain-like"/>
    <property type="match status" value="1"/>
</dbReference>
<dbReference type="EMBL" id="FPJE01000002">
    <property type="protein sequence ID" value="SFW21340.1"/>
    <property type="molecule type" value="Genomic_DNA"/>
</dbReference>
<protein>
    <submittedName>
        <fullName evidence="5">Helix-turn-helix domain-containing protein</fullName>
    </submittedName>
</protein>
<evidence type="ECO:0000259" key="4">
    <source>
        <dbReference type="PROSITE" id="PS01124"/>
    </source>
</evidence>
<dbReference type="PROSITE" id="PS01124">
    <property type="entry name" value="HTH_ARAC_FAMILY_2"/>
    <property type="match status" value="1"/>
</dbReference>
<proteinExistence type="predicted"/>
<organism evidence="5 6">
    <name type="scientific">Sinomicrobium oceani</name>
    <dbReference type="NCBI Taxonomy" id="1150368"/>
    <lineage>
        <taxon>Bacteria</taxon>
        <taxon>Pseudomonadati</taxon>
        <taxon>Bacteroidota</taxon>
        <taxon>Flavobacteriia</taxon>
        <taxon>Flavobacteriales</taxon>
        <taxon>Flavobacteriaceae</taxon>
        <taxon>Sinomicrobium</taxon>
    </lineage>
</organism>
<dbReference type="InterPro" id="IPR009057">
    <property type="entry name" value="Homeodomain-like_sf"/>
</dbReference>
<evidence type="ECO:0000256" key="3">
    <source>
        <dbReference type="ARBA" id="ARBA00023163"/>
    </source>
</evidence>
<dbReference type="PANTHER" id="PTHR47893:SF1">
    <property type="entry name" value="REGULATORY PROTEIN PCHR"/>
    <property type="match status" value="1"/>
</dbReference>
<evidence type="ECO:0000313" key="6">
    <source>
        <dbReference type="Proteomes" id="UP000182248"/>
    </source>
</evidence>
<keyword evidence="3" id="KW-0804">Transcription</keyword>
<dbReference type="InterPro" id="IPR020449">
    <property type="entry name" value="Tscrpt_reg_AraC-type_HTH"/>
</dbReference>
<gene>
    <name evidence="5" type="ORF">SAMN02927921_00597</name>
</gene>
<dbReference type="PANTHER" id="PTHR47893">
    <property type="entry name" value="REGULATORY PROTEIN PCHR"/>
    <property type="match status" value="1"/>
</dbReference>
<dbReference type="Pfam" id="PF12833">
    <property type="entry name" value="HTH_18"/>
    <property type="match status" value="1"/>
</dbReference>
<dbReference type="Proteomes" id="UP000182248">
    <property type="component" value="Unassembled WGS sequence"/>
</dbReference>
<dbReference type="SMART" id="SM00342">
    <property type="entry name" value="HTH_ARAC"/>
    <property type="match status" value="1"/>
</dbReference>
<dbReference type="STRING" id="1150368.SAMN02927921_00597"/>
<dbReference type="InterPro" id="IPR053142">
    <property type="entry name" value="PchR_regulatory_protein"/>
</dbReference>
<dbReference type="GO" id="GO:0043565">
    <property type="term" value="F:sequence-specific DNA binding"/>
    <property type="evidence" value="ECO:0007669"/>
    <property type="project" value="InterPro"/>
</dbReference>
<keyword evidence="2" id="KW-0238">DNA-binding</keyword>
<reference evidence="5 6" key="1">
    <citation type="submission" date="2016-11" db="EMBL/GenBank/DDBJ databases">
        <authorList>
            <person name="Jaros S."/>
            <person name="Januszkiewicz K."/>
            <person name="Wedrychowicz H."/>
        </authorList>
    </citation>
    <scope>NUCLEOTIDE SEQUENCE [LARGE SCALE GENOMIC DNA]</scope>
    <source>
        <strain evidence="5 6">CGMCC 1.12145</strain>
    </source>
</reference>
<dbReference type="Gene3D" id="1.10.10.60">
    <property type="entry name" value="Homeodomain-like"/>
    <property type="match status" value="2"/>
</dbReference>
<sequence>MAKGGIMEWFLNLKYDSTFFDKVIAQSRGYGLDKHIHIKDNCMAARFPRMYMECVHERIEEGLVLNFARYNSTGKFPDNVLVWLPQPEEEYFLLKLELSDRPTTLLAYEKMLSKTACRIPQSFLVSSVGKPRIRLSSEARQDILLVGISMSRDFLLYYLDRLFPSDHPVLQEVKTGKFRYHTMQVNQAIFEKIKEFHKTKTLFSIDKLAMKAFVYGLLDQYFRKLGDHPRGEIIPAARYYMDEMNHARETLVQALTSEIPPPSVREISREVGMSERKFESLFKAAYGMTYYNFFVELRMKRAGELLAAGNCSVSEVARMVGYQHLGHFSNIFKRYYGCLPRDFRI</sequence>
<dbReference type="GO" id="GO:0003700">
    <property type="term" value="F:DNA-binding transcription factor activity"/>
    <property type="evidence" value="ECO:0007669"/>
    <property type="project" value="InterPro"/>
</dbReference>
<keyword evidence="6" id="KW-1185">Reference proteome</keyword>
<evidence type="ECO:0000256" key="2">
    <source>
        <dbReference type="ARBA" id="ARBA00023125"/>
    </source>
</evidence>
<feature type="domain" description="HTH araC/xylS-type" evidence="4">
    <location>
        <begin position="245"/>
        <end position="345"/>
    </location>
</feature>
<dbReference type="AlphaFoldDB" id="A0A1K1MDW5"/>
<name>A0A1K1MDW5_9FLAO</name>
<evidence type="ECO:0000256" key="1">
    <source>
        <dbReference type="ARBA" id="ARBA00023015"/>
    </source>
</evidence>
<evidence type="ECO:0000313" key="5">
    <source>
        <dbReference type="EMBL" id="SFW21340.1"/>
    </source>
</evidence>